<accession>A0ABW5LHA7</accession>
<keyword evidence="5" id="KW-1185">Reference proteome</keyword>
<dbReference type="Proteomes" id="UP001597319">
    <property type="component" value="Unassembled WGS sequence"/>
</dbReference>
<keyword evidence="1 2" id="KW-0732">Signal</keyword>
<sequence>MKKIYLLLILIGVFVLSFSTGVQAQSSFNTIDQKEEVQVFPNPVSGDILNITSKSGKSMTCRVFNVLGKTVLFKVLTTQEQLNISALPPGVYVLRIKIGEEAFTKKLIRK</sequence>
<evidence type="ECO:0000256" key="2">
    <source>
        <dbReference type="SAM" id="SignalP"/>
    </source>
</evidence>
<feature type="domain" description="Secretion system C-terminal sorting" evidence="3">
    <location>
        <begin position="39"/>
        <end position="108"/>
    </location>
</feature>
<dbReference type="InterPro" id="IPR026444">
    <property type="entry name" value="Secre_tail"/>
</dbReference>
<evidence type="ECO:0000313" key="5">
    <source>
        <dbReference type="Proteomes" id="UP001597319"/>
    </source>
</evidence>
<proteinExistence type="predicted"/>
<comment type="caution">
    <text evidence="4">The sequence shown here is derived from an EMBL/GenBank/DDBJ whole genome shotgun (WGS) entry which is preliminary data.</text>
</comment>
<dbReference type="NCBIfam" id="TIGR04183">
    <property type="entry name" value="Por_Secre_tail"/>
    <property type="match status" value="1"/>
</dbReference>
<dbReference type="Pfam" id="PF18962">
    <property type="entry name" value="Por_Secre_tail"/>
    <property type="match status" value="1"/>
</dbReference>
<dbReference type="EMBL" id="JBHULE010000019">
    <property type="protein sequence ID" value="MFD2563211.1"/>
    <property type="molecule type" value="Genomic_DNA"/>
</dbReference>
<dbReference type="RefSeq" id="WP_378292448.1">
    <property type="nucleotide sequence ID" value="NZ_JBHULE010000019.1"/>
</dbReference>
<reference evidence="5" key="1">
    <citation type="journal article" date="2019" name="Int. J. Syst. Evol. Microbiol.">
        <title>The Global Catalogue of Microorganisms (GCM) 10K type strain sequencing project: providing services to taxonomists for standard genome sequencing and annotation.</title>
        <authorList>
            <consortium name="The Broad Institute Genomics Platform"/>
            <consortium name="The Broad Institute Genome Sequencing Center for Infectious Disease"/>
            <person name="Wu L."/>
            <person name="Ma J."/>
        </authorList>
    </citation>
    <scope>NUCLEOTIDE SEQUENCE [LARGE SCALE GENOMIC DNA]</scope>
    <source>
        <strain evidence="5">KCTC 52274</strain>
    </source>
</reference>
<gene>
    <name evidence="4" type="ORF">ACFSR1_11090</name>
</gene>
<name>A0ABW5LHA7_9FLAO</name>
<feature type="chain" id="PRO_5045379920" evidence="2">
    <location>
        <begin position="25"/>
        <end position="110"/>
    </location>
</feature>
<organism evidence="4 5">
    <name type="scientific">Aquimarina rubra</name>
    <dbReference type="NCBI Taxonomy" id="1920033"/>
    <lineage>
        <taxon>Bacteria</taxon>
        <taxon>Pseudomonadati</taxon>
        <taxon>Bacteroidota</taxon>
        <taxon>Flavobacteriia</taxon>
        <taxon>Flavobacteriales</taxon>
        <taxon>Flavobacteriaceae</taxon>
        <taxon>Aquimarina</taxon>
    </lineage>
</organism>
<evidence type="ECO:0000313" key="4">
    <source>
        <dbReference type="EMBL" id="MFD2563211.1"/>
    </source>
</evidence>
<protein>
    <submittedName>
        <fullName evidence="4">T9SS type A sorting domain-containing protein</fullName>
    </submittedName>
</protein>
<evidence type="ECO:0000256" key="1">
    <source>
        <dbReference type="ARBA" id="ARBA00022729"/>
    </source>
</evidence>
<feature type="signal peptide" evidence="2">
    <location>
        <begin position="1"/>
        <end position="24"/>
    </location>
</feature>
<evidence type="ECO:0000259" key="3">
    <source>
        <dbReference type="Pfam" id="PF18962"/>
    </source>
</evidence>